<reference evidence="3" key="1">
    <citation type="submission" date="2015-07" db="EMBL/GenBank/DDBJ databases">
        <title>Draft genome sequence of Acetobacterium bakii DSM 8293, a potential psychrophilic chemical producer through syngas fermentation.</title>
        <authorList>
            <person name="Song Y."/>
            <person name="Hwang S."/>
            <person name="Cho B.-K."/>
        </authorList>
    </citation>
    <scope>NUCLEOTIDE SEQUENCE [LARGE SCALE GENOMIC DNA]</scope>
    <source>
        <strain evidence="3">DSM 8239</strain>
    </source>
</reference>
<dbReference type="CDD" id="cd04301">
    <property type="entry name" value="NAT_SF"/>
    <property type="match status" value="1"/>
</dbReference>
<dbReference type="SUPFAM" id="SSF55729">
    <property type="entry name" value="Acyl-CoA N-acyltransferases (Nat)"/>
    <property type="match status" value="1"/>
</dbReference>
<name>A0A0L6TW15_9FIRM</name>
<keyword evidence="3" id="KW-1185">Reference proteome</keyword>
<gene>
    <name evidence="2" type="ORF">AKG39_17460</name>
</gene>
<dbReference type="InterPro" id="IPR000182">
    <property type="entry name" value="GNAT_dom"/>
</dbReference>
<dbReference type="STRING" id="52689.AKG39_17460"/>
<proteinExistence type="predicted"/>
<dbReference type="Gene3D" id="3.40.630.30">
    <property type="match status" value="1"/>
</dbReference>
<dbReference type="PROSITE" id="PS51186">
    <property type="entry name" value="GNAT"/>
    <property type="match status" value="1"/>
</dbReference>
<dbReference type="EMBL" id="LGYO01000060">
    <property type="protein sequence ID" value="KNZ40454.1"/>
    <property type="molecule type" value="Genomic_DNA"/>
</dbReference>
<dbReference type="OrthoDB" id="9797178at2"/>
<comment type="caution">
    <text evidence="2">The sequence shown here is derived from an EMBL/GenBank/DDBJ whole genome shotgun (WGS) entry which is preliminary data.</text>
</comment>
<dbReference type="Proteomes" id="UP000036873">
    <property type="component" value="Unassembled WGS sequence"/>
</dbReference>
<dbReference type="InterPro" id="IPR016181">
    <property type="entry name" value="Acyl_CoA_acyltransferase"/>
</dbReference>
<keyword evidence="2" id="KW-0808">Transferase</keyword>
<sequence>MDKVIKIRNEEETDYQRVEEITRKAFWNLYMPGCNEHYLVHVMRSHKDFLPELDLVIEVDNQIIGNIMYTKAKLVDEAGEEKEIITFGPVSILPEYQRMGYGKMLMEHSFNQAASLGYDVIVIFGNPGNYVSRGFKSCKKFNICLADGKFPSAMMVKELKQEALDGKKWVYYDSPVMKIDEEEAWRFDESLEKMEKQFQPSQEEFYIHSHSVID</sequence>
<accession>A0A0L6TW15</accession>
<dbReference type="RefSeq" id="WP_050741681.1">
    <property type="nucleotide sequence ID" value="NZ_LGYO01000060.1"/>
</dbReference>
<dbReference type="GO" id="GO:0016747">
    <property type="term" value="F:acyltransferase activity, transferring groups other than amino-acyl groups"/>
    <property type="evidence" value="ECO:0007669"/>
    <property type="project" value="InterPro"/>
</dbReference>
<evidence type="ECO:0000259" key="1">
    <source>
        <dbReference type="PROSITE" id="PS51186"/>
    </source>
</evidence>
<organism evidence="2 3">
    <name type="scientific">Acetobacterium bakii</name>
    <dbReference type="NCBI Taxonomy" id="52689"/>
    <lineage>
        <taxon>Bacteria</taxon>
        <taxon>Bacillati</taxon>
        <taxon>Bacillota</taxon>
        <taxon>Clostridia</taxon>
        <taxon>Eubacteriales</taxon>
        <taxon>Eubacteriaceae</taxon>
        <taxon>Acetobacterium</taxon>
    </lineage>
</organism>
<dbReference type="AlphaFoldDB" id="A0A0L6TW15"/>
<feature type="domain" description="N-acetyltransferase" evidence="1">
    <location>
        <begin position="5"/>
        <end position="160"/>
    </location>
</feature>
<dbReference type="PATRIC" id="fig|52689.4.peg.3174"/>
<protein>
    <submittedName>
        <fullName evidence="2">GCN5 family acetyltransferase</fullName>
    </submittedName>
</protein>
<dbReference type="Pfam" id="PF00583">
    <property type="entry name" value="Acetyltransf_1"/>
    <property type="match status" value="1"/>
</dbReference>
<evidence type="ECO:0000313" key="2">
    <source>
        <dbReference type="EMBL" id="KNZ40454.1"/>
    </source>
</evidence>
<evidence type="ECO:0000313" key="3">
    <source>
        <dbReference type="Proteomes" id="UP000036873"/>
    </source>
</evidence>